<comment type="caution">
    <text evidence="1">The sequence shown here is derived from an EMBL/GenBank/DDBJ whole genome shotgun (WGS) entry which is preliminary data.</text>
</comment>
<dbReference type="EMBL" id="MU266333">
    <property type="protein sequence ID" value="KAH7930347.1"/>
    <property type="molecule type" value="Genomic_DNA"/>
</dbReference>
<gene>
    <name evidence="1" type="ORF">BV22DRAFT_1055309</name>
</gene>
<accession>A0ACB8BZQ6</accession>
<sequence length="216" mass="25129">MSAPPTDPHALLHYNMVRAHEIFKLGYSNIVSRLDDPPMNDLKNFLGYCSAWAKTLGHHHDTEEKVVFPAMRGKIDFAGEQDQHQVIHTALEEILPYILASQQNPTTFDAQKLKGMMEGLRDPLFQHLDDEIEHIDPQTLRVIDYKDMQALNKEIDRFAQTTGDPFIIVPFMLSHIPPDIKVVWPELPWFVKKVLVPWIFAWRFSGYWKYSPYEIS</sequence>
<name>A0ACB8BZQ6_9AGAM</name>
<protein>
    <submittedName>
        <fullName evidence="1">Uncharacterized protein</fullName>
    </submittedName>
</protein>
<proteinExistence type="predicted"/>
<reference evidence="1" key="1">
    <citation type="journal article" date="2021" name="New Phytol.">
        <title>Evolutionary innovations through gain and loss of genes in the ectomycorrhizal Boletales.</title>
        <authorList>
            <person name="Wu G."/>
            <person name="Miyauchi S."/>
            <person name="Morin E."/>
            <person name="Kuo A."/>
            <person name="Drula E."/>
            <person name="Varga T."/>
            <person name="Kohler A."/>
            <person name="Feng B."/>
            <person name="Cao Y."/>
            <person name="Lipzen A."/>
            <person name="Daum C."/>
            <person name="Hundley H."/>
            <person name="Pangilinan J."/>
            <person name="Johnson J."/>
            <person name="Barry K."/>
            <person name="LaButti K."/>
            <person name="Ng V."/>
            <person name="Ahrendt S."/>
            <person name="Min B."/>
            <person name="Choi I.G."/>
            <person name="Park H."/>
            <person name="Plett J.M."/>
            <person name="Magnuson J."/>
            <person name="Spatafora J.W."/>
            <person name="Nagy L.G."/>
            <person name="Henrissat B."/>
            <person name="Grigoriev I.V."/>
            <person name="Yang Z.L."/>
            <person name="Xu J."/>
            <person name="Martin F.M."/>
        </authorList>
    </citation>
    <scope>NUCLEOTIDE SEQUENCE</scope>
    <source>
        <strain evidence="1">KUC20120723A-06</strain>
    </source>
</reference>
<keyword evidence="2" id="KW-1185">Reference proteome</keyword>
<evidence type="ECO:0000313" key="1">
    <source>
        <dbReference type="EMBL" id="KAH7930347.1"/>
    </source>
</evidence>
<dbReference type="Proteomes" id="UP000790709">
    <property type="component" value="Unassembled WGS sequence"/>
</dbReference>
<evidence type="ECO:0000313" key="2">
    <source>
        <dbReference type="Proteomes" id="UP000790709"/>
    </source>
</evidence>
<organism evidence="1 2">
    <name type="scientific">Leucogyrophana mollusca</name>
    <dbReference type="NCBI Taxonomy" id="85980"/>
    <lineage>
        <taxon>Eukaryota</taxon>
        <taxon>Fungi</taxon>
        <taxon>Dikarya</taxon>
        <taxon>Basidiomycota</taxon>
        <taxon>Agaricomycotina</taxon>
        <taxon>Agaricomycetes</taxon>
        <taxon>Agaricomycetidae</taxon>
        <taxon>Boletales</taxon>
        <taxon>Boletales incertae sedis</taxon>
        <taxon>Leucogyrophana</taxon>
    </lineage>
</organism>